<name>A0A2T2P6K4_CORCC</name>
<feature type="transmembrane region" description="Helical" evidence="1">
    <location>
        <begin position="262"/>
        <end position="280"/>
    </location>
</feature>
<keyword evidence="1" id="KW-1133">Transmembrane helix</keyword>
<dbReference type="EMBL" id="KZ678129">
    <property type="protein sequence ID" value="PSN73203.1"/>
    <property type="molecule type" value="Genomic_DNA"/>
</dbReference>
<dbReference type="STRING" id="1448308.A0A2T2P6K4"/>
<dbReference type="AlphaFoldDB" id="A0A2T2P6K4"/>
<proteinExistence type="predicted"/>
<organism evidence="2 3">
    <name type="scientific">Corynespora cassiicola Philippines</name>
    <dbReference type="NCBI Taxonomy" id="1448308"/>
    <lineage>
        <taxon>Eukaryota</taxon>
        <taxon>Fungi</taxon>
        <taxon>Dikarya</taxon>
        <taxon>Ascomycota</taxon>
        <taxon>Pezizomycotina</taxon>
        <taxon>Dothideomycetes</taxon>
        <taxon>Pleosporomycetidae</taxon>
        <taxon>Pleosporales</taxon>
        <taxon>Corynesporascaceae</taxon>
        <taxon>Corynespora</taxon>
    </lineage>
</organism>
<gene>
    <name evidence="2" type="ORF">BS50DRAFT_482272</name>
</gene>
<reference evidence="2 3" key="1">
    <citation type="journal article" date="2018" name="Front. Microbiol.">
        <title>Genome-Wide Analysis of Corynespora cassiicola Leaf Fall Disease Putative Effectors.</title>
        <authorList>
            <person name="Lopez D."/>
            <person name="Ribeiro S."/>
            <person name="Label P."/>
            <person name="Fumanal B."/>
            <person name="Venisse J.S."/>
            <person name="Kohler A."/>
            <person name="de Oliveira R.R."/>
            <person name="Labutti K."/>
            <person name="Lipzen A."/>
            <person name="Lail K."/>
            <person name="Bauer D."/>
            <person name="Ohm R.A."/>
            <person name="Barry K.W."/>
            <person name="Spatafora J."/>
            <person name="Grigoriev I.V."/>
            <person name="Martin F.M."/>
            <person name="Pujade-Renaud V."/>
        </authorList>
    </citation>
    <scope>NUCLEOTIDE SEQUENCE [LARGE SCALE GENOMIC DNA]</scope>
    <source>
        <strain evidence="2 3">Philippines</strain>
    </source>
</reference>
<dbReference type="OrthoDB" id="5428055at2759"/>
<dbReference type="Proteomes" id="UP000240883">
    <property type="component" value="Unassembled WGS sequence"/>
</dbReference>
<evidence type="ECO:0000256" key="1">
    <source>
        <dbReference type="SAM" id="Phobius"/>
    </source>
</evidence>
<evidence type="ECO:0000313" key="2">
    <source>
        <dbReference type="EMBL" id="PSN73203.1"/>
    </source>
</evidence>
<keyword evidence="1" id="KW-0812">Transmembrane</keyword>
<sequence length="303" mass="34843">MRNGAEVFDSRSIKGEHLRKTSVLPLRSWLIDGDFRQSSDGEELYYYEAQVSSLSMGVSEWFWTEYFLVDTYFGSEPGLATYFAGEAGCGFDPPLGGHGNMSIACFDPREYWLKKIARRMYQVRSEFAALIETFNKRMDQYFYDMRARFVDDAFGSHMQHLSLIIETTEIFINSIGQISDNWMNFRRTDLALFTKYAVGKPMEWSNIIDNISHNVTELERLQKLLVAQQKRFNFKLSSFVAFPLLFTTALFGMDFLKPTQPWPVFFAVLLVSSALNYAIAAKGPQKIFVALKDRITTAIRARG</sequence>
<keyword evidence="3" id="KW-1185">Reference proteome</keyword>
<keyword evidence="1" id="KW-0472">Membrane</keyword>
<evidence type="ECO:0000313" key="3">
    <source>
        <dbReference type="Proteomes" id="UP000240883"/>
    </source>
</evidence>
<accession>A0A2T2P6K4</accession>
<feature type="transmembrane region" description="Helical" evidence="1">
    <location>
        <begin position="236"/>
        <end position="256"/>
    </location>
</feature>
<protein>
    <submittedName>
        <fullName evidence="2">Uncharacterized protein</fullName>
    </submittedName>
</protein>